<protein>
    <submittedName>
        <fullName evidence="3">CBS domain-containing protein</fullName>
    </submittedName>
</protein>
<name>A0ABY8L4W4_9FLAO</name>
<dbReference type="Pfam" id="PF04107">
    <property type="entry name" value="GCS2"/>
    <property type="match status" value="1"/>
</dbReference>
<sequence>MGSQSVKAITTQKERKKFVYHLLKDVDAFERMIRDDLFEKGIQRVGAEQELCLVDQYFRPSLNALKILENVNDPHITTELALFNLEINLDPFELKEDCFVKLEKQLEELLNKVNKEANNIEQNQVILTGILPTLKRKDLVFKNMTPFRRYKTLNKVIKDLRKDDFKLHIQGVEDLILKHNSILFEACNTSFQVHLQIDVDNAIDMYNWSQAIAGPMLSVMCNSPLLLGRELWKETRIALFQQSVDLRNPSYLLREQKPRVSFGNKWVKHSVLELFTDDISRHAPLVTSDFEEDSLALLEKGIMPKLQALNLHNGTLYKWNRLCYGVHNNVAHLRIENRYIPSGPSIKDEIANAVFWVGVMQGMPKEYKKIWKKMAFEDARSNFMNAAKTGIDTYFNWCGKGIPAKKLIKKFFLPIARKGLEKSKIATNDIDYFLGIIEERIDKNTTGASWLIKNKRLLNRKLPKFDTKIVLTETICKNQQQNIPVAQWEDVDLSKSRISTQKNKLYKAMSTELFVANEHDLVELVLRVMKWNKVSHIPVVNNLNKIVGVISKKQLSNFDFSKPINKQKTAKRMMDTGFISLTPETSIDTAKKLMNRGEKTCVLIIEADELVGIFTQNDLSSIQS</sequence>
<gene>
    <name evidence="3" type="ORF">P8625_04700</name>
</gene>
<dbReference type="EMBL" id="CP122539">
    <property type="protein sequence ID" value="WGH76464.1"/>
    <property type="molecule type" value="Genomic_DNA"/>
</dbReference>
<feature type="domain" description="CBS" evidence="2">
    <location>
        <begin position="509"/>
        <end position="567"/>
    </location>
</feature>
<evidence type="ECO:0000313" key="4">
    <source>
        <dbReference type="Proteomes" id="UP001232001"/>
    </source>
</evidence>
<feature type="domain" description="CBS" evidence="2">
    <location>
        <begin position="574"/>
        <end position="624"/>
    </location>
</feature>
<dbReference type="CDD" id="cd02205">
    <property type="entry name" value="CBS_pair_SF"/>
    <property type="match status" value="1"/>
</dbReference>
<proteinExistence type="predicted"/>
<dbReference type="InterPro" id="IPR006336">
    <property type="entry name" value="GCS2"/>
</dbReference>
<dbReference type="PANTHER" id="PTHR36510:SF3">
    <property type="entry name" value="CONSERVED PROTEIN"/>
    <property type="match status" value="1"/>
</dbReference>
<dbReference type="InterPro" id="IPR050141">
    <property type="entry name" value="GCL_type2/YbdK_subfam"/>
</dbReference>
<accession>A0ABY8L4W4</accession>
<organism evidence="3 4">
    <name type="scientific">Tenacibaculum tangerinum</name>
    <dbReference type="NCBI Taxonomy" id="3038772"/>
    <lineage>
        <taxon>Bacteria</taxon>
        <taxon>Pseudomonadati</taxon>
        <taxon>Bacteroidota</taxon>
        <taxon>Flavobacteriia</taxon>
        <taxon>Flavobacteriales</taxon>
        <taxon>Flavobacteriaceae</taxon>
        <taxon>Tenacibaculum</taxon>
    </lineage>
</organism>
<dbReference type="RefSeq" id="WP_279652330.1">
    <property type="nucleotide sequence ID" value="NZ_CP122539.1"/>
</dbReference>
<dbReference type="InterPro" id="IPR000644">
    <property type="entry name" value="CBS_dom"/>
</dbReference>
<dbReference type="InterPro" id="IPR014746">
    <property type="entry name" value="Gln_synth/guanido_kin_cat_dom"/>
</dbReference>
<keyword evidence="1" id="KW-0129">CBS domain</keyword>
<dbReference type="PANTHER" id="PTHR36510">
    <property type="entry name" value="GLUTAMATE--CYSTEINE LIGASE 2-RELATED"/>
    <property type="match status" value="1"/>
</dbReference>
<evidence type="ECO:0000256" key="1">
    <source>
        <dbReference type="PROSITE-ProRule" id="PRU00703"/>
    </source>
</evidence>
<dbReference type="SMART" id="SM00116">
    <property type="entry name" value="CBS"/>
    <property type="match status" value="2"/>
</dbReference>
<reference evidence="3 4" key="1">
    <citation type="submission" date="2023-04" db="EMBL/GenBank/DDBJ databases">
        <title>Tenacibaculum tangerinum sp. nov., isolated from sea tidal flat of South Korea.</title>
        <authorList>
            <person name="Lee S.H."/>
            <person name="Kim J.-J."/>
        </authorList>
    </citation>
    <scope>NUCLEOTIDE SEQUENCE [LARGE SCALE GENOMIC DNA]</scope>
    <source>
        <strain evidence="3 4">GRR-S3-23</strain>
    </source>
</reference>
<dbReference type="Gene3D" id="3.10.580.10">
    <property type="entry name" value="CBS-domain"/>
    <property type="match status" value="1"/>
</dbReference>
<dbReference type="Pfam" id="PF00571">
    <property type="entry name" value="CBS"/>
    <property type="match status" value="2"/>
</dbReference>
<dbReference type="PROSITE" id="PS51371">
    <property type="entry name" value="CBS"/>
    <property type="match status" value="2"/>
</dbReference>
<dbReference type="SUPFAM" id="SSF55931">
    <property type="entry name" value="Glutamine synthetase/guanido kinase"/>
    <property type="match status" value="1"/>
</dbReference>
<evidence type="ECO:0000313" key="3">
    <source>
        <dbReference type="EMBL" id="WGH76464.1"/>
    </source>
</evidence>
<keyword evidence="4" id="KW-1185">Reference proteome</keyword>
<dbReference type="Proteomes" id="UP001232001">
    <property type="component" value="Chromosome"/>
</dbReference>
<dbReference type="Gene3D" id="3.30.590.20">
    <property type="match status" value="1"/>
</dbReference>
<dbReference type="InterPro" id="IPR046342">
    <property type="entry name" value="CBS_dom_sf"/>
</dbReference>
<evidence type="ECO:0000259" key="2">
    <source>
        <dbReference type="PROSITE" id="PS51371"/>
    </source>
</evidence>
<dbReference type="SUPFAM" id="SSF54631">
    <property type="entry name" value="CBS-domain pair"/>
    <property type="match status" value="1"/>
</dbReference>